<dbReference type="InterPro" id="IPR020807">
    <property type="entry name" value="PKS_DH"/>
</dbReference>
<dbReference type="Proteomes" id="UP000076449">
    <property type="component" value="Chromosome II"/>
</dbReference>
<dbReference type="InterPro" id="IPR049552">
    <property type="entry name" value="PKS_DH_N"/>
</dbReference>
<evidence type="ECO:0000256" key="8">
    <source>
        <dbReference type="PROSITE-ProRule" id="PRU01363"/>
    </source>
</evidence>
<dbReference type="SUPFAM" id="SSF53335">
    <property type="entry name" value="S-adenosyl-L-methionine-dependent methyltransferases"/>
    <property type="match status" value="1"/>
</dbReference>
<dbReference type="InterPro" id="IPR016036">
    <property type="entry name" value="Malonyl_transacylase_ACP-bd"/>
</dbReference>
<dbReference type="GO" id="GO:0004315">
    <property type="term" value="F:3-oxoacyl-[acyl-carrier-protein] synthase activity"/>
    <property type="evidence" value="ECO:0007669"/>
    <property type="project" value="InterPro"/>
</dbReference>
<dbReference type="PANTHER" id="PTHR43775:SF29">
    <property type="entry name" value="ASPERFURANONE POLYKETIDE SYNTHASE AFOG-RELATED"/>
    <property type="match status" value="1"/>
</dbReference>
<evidence type="ECO:0000256" key="5">
    <source>
        <dbReference type="ARBA" id="ARBA00023002"/>
    </source>
</evidence>
<dbReference type="InterPro" id="IPR020806">
    <property type="entry name" value="PKS_PP-bd"/>
</dbReference>
<keyword evidence="7" id="KW-0012">Acyltransferase</keyword>
<dbReference type="GO" id="GO:0016491">
    <property type="term" value="F:oxidoreductase activity"/>
    <property type="evidence" value="ECO:0007669"/>
    <property type="project" value="UniProtKB-KW"/>
</dbReference>
<dbReference type="Gene3D" id="3.40.47.10">
    <property type="match status" value="1"/>
</dbReference>
<dbReference type="Pfam" id="PF21089">
    <property type="entry name" value="PKS_DH_N"/>
    <property type="match status" value="1"/>
</dbReference>
<dbReference type="Pfam" id="PF00109">
    <property type="entry name" value="ketoacyl-synt"/>
    <property type="match status" value="1"/>
</dbReference>
<dbReference type="InterPro" id="IPR014031">
    <property type="entry name" value="Ketoacyl_synth_C"/>
</dbReference>
<gene>
    <name evidence="13" type="ORF">EN45_067540</name>
</gene>
<dbReference type="PROSITE" id="PS52004">
    <property type="entry name" value="KS3_2"/>
    <property type="match status" value="1"/>
</dbReference>
<dbReference type="InterPro" id="IPR029063">
    <property type="entry name" value="SAM-dependent_MTases_sf"/>
</dbReference>
<dbReference type="Pfam" id="PF02801">
    <property type="entry name" value="Ketoacyl-synt_C"/>
    <property type="match status" value="1"/>
</dbReference>
<dbReference type="InterPro" id="IPR020843">
    <property type="entry name" value="ER"/>
</dbReference>
<dbReference type="GO" id="GO:0030639">
    <property type="term" value="P:polyketide biosynthetic process"/>
    <property type="evidence" value="ECO:0007669"/>
    <property type="project" value="UniProtKB-ARBA"/>
</dbReference>
<feature type="active site" description="Proton acceptor; for dehydratase activity" evidence="8">
    <location>
        <position position="984"/>
    </location>
</feature>
<dbReference type="PROSITE" id="PS00059">
    <property type="entry name" value="ADH_ZINC"/>
    <property type="match status" value="1"/>
</dbReference>
<dbReference type="Pfam" id="PF13602">
    <property type="entry name" value="ADH_zinc_N_2"/>
    <property type="match status" value="1"/>
</dbReference>
<dbReference type="GO" id="GO:0006633">
    <property type="term" value="P:fatty acid biosynthetic process"/>
    <property type="evidence" value="ECO:0007669"/>
    <property type="project" value="InterPro"/>
</dbReference>
<feature type="compositionally biased region" description="Low complexity" evidence="9">
    <location>
        <begin position="16"/>
        <end position="25"/>
    </location>
</feature>
<keyword evidence="5" id="KW-0560">Oxidoreductase</keyword>
<dbReference type="PANTHER" id="PTHR43775">
    <property type="entry name" value="FATTY ACID SYNTHASE"/>
    <property type="match status" value="1"/>
</dbReference>
<dbReference type="SUPFAM" id="SSF51735">
    <property type="entry name" value="NAD(P)-binding Rossmann-fold domains"/>
    <property type="match status" value="2"/>
</dbReference>
<dbReference type="Pfam" id="PF00698">
    <property type="entry name" value="Acyl_transf_1"/>
    <property type="match status" value="1"/>
</dbReference>
<dbReference type="Gene3D" id="3.40.366.10">
    <property type="entry name" value="Malonyl-Coenzyme A Acyl Carrier Protein, domain 2"/>
    <property type="match status" value="1"/>
</dbReference>
<dbReference type="Gene3D" id="3.40.50.720">
    <property type="entry name" value="NAD(P)-binding Rossmann-like Domain"/>
    <property type="match status" value="1"/>
</dbReference>
<dbReference type="InterPro" id="IPR018201">
    <property type="entry name" value="Ketoacyl_synth_AS"/>
</dbReference>
<dbReference type="InterPro" id="IPR036291">
    <property type="entry name" value="NAD(P)-bd_dom_sf"/>
</dbReference>
<evidence type="ECO:0000256" key="2">
    <source>
        <dbReference type="ARBA" id="ARBA00022553"/>
    </source>
</evidence>
<dbReference type="Pfam" id="PF08659">
    <property type="entry name" value="KR"/>
    <property type="match status" value="1"/>
</dbReference>
<keyword evidence="6" id="KW-0511">Multifunctional enzyme</keyword>
<feature type="domain" description="Carrier" evidence="10">
    <location>
        <begin position="2474"/>
        <end position="2551"/>
    </location>
</feature>
<dbReference type="InterPro" id="IPR016039">
    <property type="entry name" value="Thiolase-like"/>
</dbReference>
<keyword evidence="4" id="KW-0521">NADP</keyword>
<evidence type="ECO:0000259" key="12">
    <source>
        <dbReference type="PROSITE" id="PS52019"/>
    </source>
</evidence>
<dbReference type="InterPro" id="IPR042104">
    <property type="entry name" value="PKS_dehydratase_sf"/>
</dbReference>
<feature type="active site" description="Proton donor; for dehydratase activity" evidence="8">
    <location>
        <position position="1170"/>
    </location>
</feature>
<dbReference type="InterPro" id="IPR011032">
    <property type="entry name" value="GroES-like_sf"/>
</dbReference>
<evidence type="ECO:0000259" key="10">
    <source>
        <dbReference type="PROSITE" id="PS50075"/>
    </source>
</evidence>
<dbReference type="PROSITE" id="PS00606">
    <property type="entry name" value="KS3_1"/>
    <property type="match status" value="1"/>
</dbReference>
<feature type="domain" description="PKS/mFAS DH" evidence="12">
    <location>
        <begin position="952"/>
        <end position="1259"/>
    </location>
</feature>
<dbReference type="PROSITE" id="PS52019">
    <property type="entry name" value="PKS_MFAS_DH"/>
    <property type="match status" value="1"/>
</dbReference>
<dbReference type="InterPro" id="IPR013217">
    <property type="entry name" value="Methyltransf_12"/>
</dbReference>
<dbReference type="InterPro" id="IPR049900">
    <property type="entry name" value="PKS_mFAS_DH"/>
</dbReference>
<feature type="region of interest" description="Disordered" evidence="9">
    <location>
        <begin position="1"/>
        <end position="28"/>
    </location>
</feature>
<dbReference type="InterPro" id="IPR032821">
    <property type="entry name" value="PKS_assoc"/>
</dbReference>
<evidence type="ECO:0000313" key="13">
    <source>
        <dbReference type="EMBL" id="KZN88184.1"/>
    </source>
</evidence>
<dbReference type="SMART" id="SM00826">
    <property type="entry name" value="PKS_DH"/>
    <property type="match status" value="1"/>
</dbReference>
<dbReference type="InterPro" id="IPR056501">
    <property type="entry name" value="NAD-bd_HRPKS_sdrA"/>
</dbReference>
<dbReference type="Gene3D" id="3.40.50.150">
    <property type="entry name" value="Vaccinia Virus protein VP39"/>
    <property type="match status" value="1"/>
</dbReference>
<feature type="region of interest" description="C-terminal hotdog fold" evidence="8">
    <location>
        <begin position="1106"/>
        <end position="1259"/>
    </location>
</feature>
<dbReference type="Pfam" id="PF08242">
    <property type="entry name" value="Methyltransf_12"/>
    <property type="match status" value="1"/>
</dbReference>
<dbReference type="GO" id="GO:0031177">
    <property type="term" value="F:phosphopantetheine binding"/>
    <property type="evidence" value="ECO:0007669"/>
    <property type="project" value="InterPro"/>
</dbReference>
<dbReference type="InterPro" id="IPR049551">
    <property type="entry name" value="PKS_DH_C"/>
</dbReference>
<dbReference type="SUPFAM" id="SSF55048">
    <property type="entry name" value="Probable ACP-binding domain of malonyl-CoA ACP transacylase"/>
    <property type="match status" value="1"/>
</dbReference>
<dbReference type="Gene3D" id="1.10.1200.10">
    <property type="entry name" value="ACP-like"/>
    <property type="match status" value="1"/>
</dbReference>
<evidence type="ECO:0000256" key="1">
    <source>
        <dbReference type="ARBA" id="ARBA00022450"/>
    </source>
</evidence>
<dbReference type="FunFam" id="3.40.50.720:FF:000209">
    <property type="entry name" value="Polyketide synthase Pks12"/>
    <property type="match status" value="1"/>
</dbReference>
<dbReference type="SMART" id="SM00823">
    <property type="entry name" value="PKS_PP"/>
    <property type="match status" value="1"/>
</dbReference>
<evidence type="ECO:0000259" key="11">
    <source>
        <dbReference type="PROSITE" id="PS52004"/>
    </source>
</evidence>
<feature type="compositionally biased region" description="Polar residues" evidence="9">
    <location>
        <begin position="1"/>
        <end position="10"/>
    </location>
</feature>
<dbReference type="InterPro" id="IPR002328">
    <property type="entry name" value="ADH_Zn_CS"/>
</dbReference>
<dbReference type="SMART" id="SM00822">
    <property type="entry name" value="PKS_KR"/>
    <property type="match status" value="1"/>
</dbReference>
<keyword evidence="2" id="KW-0597">Phosphoprotein</keyword>
<dbReference type="SUPFAM" id="SSF52151">
    <property type="entry name" value="FabD/lysophospholipase-like"/>
    <property type="match status" value="1"/>
</dbReference>
<dbReference type="Pfam" id="PF16197">
    <property type="entry name" value="KAsynt_C_assoc"/>
    <property type="match status" value="1"/>
</dbReference>
<dbReference type="GO" id="GO:1901336">
    <property type="term" value="P:lactone biosynthetic process"/>
    <property type="evidence" value="ECO:0007669"/>
    <property type="project" value="UniProtKB-ARBA"/>
</dbReference>
<dbReference type="GO" id="GO:0004312">
    <property type="term" value="F:fatty acid synthase activity"/>
    <property type="evidence" value="ECO:0007669"/>
    <property type="project" value="TreeGrafter"/>
</dbReference>
<evidence type="ECO:0000256" key="3">
    <source>
        <dbReference type="ARBA" id="ARBA00022679"/>
    </source>
</evidence>
<dbReference type="InterPro" id="IPR050091">
    <property type="entry name" value="PKS_NRPS_Biosynth_Enz"/>
</dbReference>
<dbReference type="Gene3D" id="3.10.129.110">
    <property type="entry name" value="Polyketide synthase dehydratase"/>
    <property type="match status" value="1"/>
</dbReference>
<dbReference type="InterPro" id="IPR020841">
    <property type="entry name" value="PKS_Beta-ketoAc_synthase_dom"/>
</dbReference>
<dbReference type="OMA" id="HWVRNLT"/>
<dbReference type="CDD" id="cd00833">
    <property type="entry name" value="PKS"/>
    <property type="match status" value="1"/>
</dbReference>
<dbReference type="SMART" id="SM00825">
    <property type="entry name" value="PKS_KS"/>
    <property type="match status" value="1"/>
</dbReference>
<dbReference type="CDD" id="cd02440">
    <property type="entry name" value="AdoMet_MTases"/>
    <property type="match status" value="1"/>
</dbReference>
<dbReference type="Pfam" id="PF23114">
    <property type="entry name" value="NAD-bd_HRPKS_sdrA"/>
    <property type="match status" value="1"/>
</dbReference>
<feature type="domain" description="Ketosynthase family 3 (KS3)" evidence="11">
    <location>
        <begin position="33"/>
        <end position="458"/>
    </location>
</feature>
<dbReference type="SMART" id="SM00829">
    <property type="entry name" value="PKS_ER"/>
    <property type="match status" value="1"/>
</dbReference>
<dbReference type="SUPFAM" id="SSF50129">
    <property type="entry name" value="GroES-like"/>
    <property type="match status" value="1"/>
</dbReference>
<dbReference type="Pfam" id="PF14765">
    <property type="entry name" value="PS-DH"/>
    <property type="match status" value="1"/>
</dbReference>
<evidence type="ECO:0000256" key="6">
    <source>
        <dbReference type="ARBA" id="ARBA00023268"/>
    </source>
</evidence>
<dbReference type="Pfam" id="PF08240">
    <property type="entry name" value="ADH_N"/>
    <property type="match status" value="1"/>
</dbReference>
<dbReference type="InterPro" id="IPR009081">
    <property type="entry name" value="PP-bd_ACP"/>
</dbReference>
<dbReference type="InterPro" id="IPR001227">
    <property type="entry name" value="Ac_transferase_dom_sf"/>
</dbReference>
<protein>
    <submittedName>
        <fullName evidence="13">Lovastatin diketide synthase LovF</fullName>
    </submittedName>
</protein>
<dbReference type="EMBL" id="CM002799">
    <property type="protein sequence ID" value="KZN88184.1"/>
    <property type="molecule type" value="Genomic_DNA"/>
</dbReference>
<evidence type="ECO:0000256" key="4">
    <source>
        <dbReference type="ARBA" id="ARBA00022857"/>
    </source>
</evidence>
<keyword evidence="3" id="KW-0808">Transferase</keyword>
<organism evidence="13">
    <name type="scientific">Penicillium chrysogenum</name>
    <name type="common">Penicillium notatum</name>
    <dbReference type="NCBI Taxonomy" id="5076"/>
    <lineage>
        <taxon>Eukaryota</taxon>
        <taxon>Fungi</taxon>
        <taxon>Dikarya</taxon>
        <taxon>Ascomycota</taxon>
        <taxon>Pezizomycotina</taxon>
        <taxon>Eurotiomycetes</taxon>
        <taxon>Eurotiomycetidae</taxon>
        <taxon>Eurotiales</taxon>
        <taxon>Aspergillaceae</taxon>
        <taxon>Penicillium</taxon>
        <taxon>Penicillium chrysogenum species complex</taxon>
    </lineage>
</organism>
<dbReference type="InterPro" id="IPR013968">
    <property type="entry name" value="PKS_KR"/>
</dbReference>
<keyword evidence="1" id="KW-0596">Phosphopantetheine</keyword>
<reference evidence="13" key="1">
    <citation type="journal article" date="2014" name="Genome Announc.">
        <title>Complete sequencing and chromosome-scale genome assembly of the industrial progenitor strain P2niaD18 from the penicillin producer Penicillium chrysogenum.</title>
        <authorList>
            <person name="Specht T."/>
            <person name="Dahlmann T.A."/>
            <person name="Zadra I."/>
            <person name="Kurnsteiner H."/>
            <person name="Kuck U."/>
        </authorList>
    </citation>
    <scope>NUCLEOTIDE SEQUENCE [LARGE SCALE GENOMIC DNA]</scope>
    <source>
        <strain evidence="13">P2niaD18</strain>
    </source>
</reference>
<dbReference type="PhylomeDB" id="A0A167TEF6"/>
<dbReference type="GO" id="GO:0008270">
    <property type="term" value="F:zinc ion binding"/>
    <property type="evidence" value="ECO:0007669"/>
    <property type="project" value="InterPro"/>
</dbReference>
<dbReference type="InterPro" id="IPR036736">
    <property type="entry name" value="ACP-like_sf"/>
</dbReference>
<dbReference type="SUPFAM" id="SSF53901">
    <property type="entry name" value="Thiolase-like"/>
    <property type="match status" value="1"/>
</dbReference>
<dbReference type="CDD" id="cd05195">
    <property type="entry name" value="enoyl_red"/>
    <property type="match status" value="1"/>
</dbReference>
<sequence length="2556" mass="279932">MSNGLHTANMRQHDTGAAGSASNSGDGRPFHRSVPVAIVGMACKFGGDATSPSKLWDMCVEGQDGWGAIPHERFDLKSLYHPDQQRFDRHHVRGGFFLQDDLKRFDAAFFNLSAEIASAMDPQLRLLMESAYEAIENAGIPMESFSGSNASVFTGTFARDYFDTLIRDPENLPASFITGNGGAMLSNRISHFYNLTGPSMTIDTGCSSSAVAIHQGCRNLQAGESDLSLVGASSVLLNPDMFIAMSNLNVLNAEGRCYSWDHRSNGYGRGEGVATLLLKRLDDALRDGDHVHAVIRETALNQDGKTTTISSPSMEAQQQLIEECYRRAGLDLAQTAYVEAHMTGTATGDPIEAEAIARTFGQRRSSDDPVLVGSVKTNLGHTEPVSGLAAVIKTAFALQHACIPPNLNYEKPNPKIPLDEWHLKVPTLPTQWPQDKSPRASINNFGYGGTNAHIIMERAPTPARQINRAVEQDESLSRVFLLSSRDEAATKAMSSQLASYVRESASSTGNSVNSFLLADLAHTLAERRSRFPWSIAVKARSVDELVTRLEDPSYQATRAIRNPRVGFVFNGQGAQWHAMGRELISTYPVFASAIEQADEILRDYGASWSLHEELLRDEAATRVHETAFSQPISVALQLCLVDLLKSWGITPSAVTSHSSGEIAAAYAVGVLSFQEALGVVYHRGRLAQKYQELSALAGGMLAAGLSADKAEGYLQTTTSGRVVVACINSPDSVTLSGDLPALEEVASRLEQDGFFARKLKVPLAYHSHHMLLMAQEYTESLWHILPTTRSWTGAVFSSPVSGGIITSPDILDPEHWTRNLTSPVLFAKALENMCFDGTSQSAPTPQVDILVEIGAHSTLSGPIRHTLQQRMIPYVSCLKRGVNAVDTMQDTARELVVRGYAVSLAAVNSSNSGQETGQFLHDLPSYPWNHTAEYWSEPRIYCEHRYKRFPPHELLGTPVSGGNQLTPTWRNFLRVAHVPWLADHRVDSKVVFPGASYVTMAIEAIRQLADSSESSISGYRLRDIDITNALTIPETSAGVETQLCLRPCSDKELDHKGWYEFELCSVGPDDTWIQNCKGYVAVETVHPNKRTERQTVSASSYWPAGEKAAPVDPESVFVSLRKMNFHHGPTLQNLLASQAAGSRSITTMALSTVVPGIDEQNYVIHPTTLDSIVQSFYVDFPAEMKERAQVVPRSIGSMFVARDLKRRAGDTLHAFTELIQADQRGTRSKAIVAHGLDESTGYLEINGFHFQAIPQDHGDDAGPEDKRLCSRMSWELDVLHNFPASLRDPLKIYLSEAEVDFEKRIRRASYYLISDAVAELEGQSQDGWQWHHKIFYNWMKEIVAQGKAGTLASGSASWSRATKGIKQRLYDQLSAEQAAGRLTCRVGLQLASIVRGEVTPLELMMEGNLLNEYYEVLPKLKERTYRQLKQVAELYAVKNPGANVLEIGAGTGGATTVILDAFGARSGAESGTLLGHYDFTDISSGFFGAARQKFAAWDGMIEFKKLDIETDPVDQSFETGKYDLIVASAVLHATKSLHRTMSHVCRLLKPGGTVLMIENTTDTLDMQLIFGTLPGWWLSEEPDRKMSPNVPLETWDSVFRATGFPGVDFEISDCEEPEFSSESIIMSTAKSLPAYPPSMSIIYSQAAPPQEWLNELAENIQTQCGYCPSVQSLETVEPQENCVYIALLDMERPILNDIDSTTLEQVKKLLSNSLGLLWLSSGSVIDAKKPLFALAQGMLRTLKQEDTDKRCIQLDFESTGCPWTADKIPHIMHVLHQSFDYRRIPTEIEWEYAVKDSLLHVPRHWPDRTWDEASNETHVDPAPEPQPFWQPGRALTWEPSRSGLLNEIYFTDAPALEGVIPRGMVEIEPKAFGLNFRDVMVALGQLDETLVGHECAGIVRGLGPGSHESGLKVGDRVCGIGEDRFGSTTRASWTSVARIPDEMAWEEAASIPCAFMTAYIGLFDIARLQKGQRVLIHAATGGVGQAALMLAQWAGAELFATCGTAAKRELLINHYHLAPDHIFSSRDPSFAAGVMAQTNGDGVDVILNSLAGPLLKASWECIARFGRFVEIGKVDLEASRRVDLSPLARSATLAGLDLLQYLRYQPQVVYHALQSCVQLCHAQQGVRAVHPITPYSMADMDQAMRSMQGGSHTGKLVLVPGAEDQVRVVTRPRPLRLDRSESTYLVVGGLGGVGRAIALWMIEQGARHVLVVSRNAASHPDAAQLIDDARADGCNLYIRDCDVADEAGFLKLLDDCADTMPPIRGVVQAAMVLDDTVLERITHKQWQRAILPKVAGTMNLHRHLPSLDFFIMLSSMTGITGHVSQANYAAGNTFQDALARHRTAYGKPAVVLDLGPVSSVGFVAEADDDVRARVARTLGSTVLPLSRMLRLIGEAIRHPLRGHPDDSQVVTCIALYDGLSDDMAAKRDRRFGTLQVGTAAVGSAGIKTTPAGMDRLDELVYELAHPAGGGNESRSGELVRSALVRKIGAMFHVADAEVEVDVPLSQQGVDSLVAVELRNWLGSVMKARVTIFEILQSGSVADFARMVTARSGLITA</sequence>
<name>A0A167TEF6_PENCH</name>
<dbReference type="InterPro" id="IPR014030">
    <property type="entry name" value="Ketoacyl_synth_N"/>
</dbReference>
<dbReference type="Gene3D" id="3.90.180.10">
    <property type="entry name" value="Medium-chain alcohol dehydrogenases, catalytic domain"/>
    <property type="match status" value="1"/>
</dbReference>
<dbReference type="FunFam" id="3.40.366.10:FF:000002">
    <property type="entry name" value="Probable polyketide synthase 2"/>
    <property type="match status" value="1"/>
</dbReference>
<dbReference type="Pfam" id="PF23297">
    <property type="entry name" value="ACP_SdgA_C"/>
    <property type="match status" value="1"/>
</dbReference>
<dbReference type="SUPFAM" id="SSF47336">
    <property type="entry name" value="ACP-like"/>
    <property type="match status" value="1"/>
</dbReference>
<dbReference type="InterPro" id="IPR057326">
    <property type="entry name" value="KR_dom"/>
</dbReference>
<feature type="region of interest" description="N-terminal hotdog fold" evidence="8">
    <location>
        <begin position="952"/>
        <end position="1087"/>
    </location>
</feature>
<proteinExistence type="predicted"/>
<dbReference type="InterPro" id="IPR016035">
    <property type="entry name" value="Acyl_Trfase/lysoPLipase"/>
</dbReference>
<evidence type="ECO:0000256" key="7">
    <source>
        <dbReference type="ARBA" id="ARBA00023315"/>
    </source>
</evidence>
<dbReference type="SMART" id="SM00827">
    <property type="entry name" value="PKS_AT"/>
    <property type="match status" value="1"/>
</dbReference>
<dbReference type="InterPro" id="IPR014043">
    <property type="entry name" value="Acyl_transferase_dom"/>
</dbReference>
<dbReference type="PROSITE" id="PS50075">
    <property type="entry name" value="CARRIER"/>
    <property type="match status" value="1"/>
</dbReference>
<evidence type="ECO:0000256" key="9">
    <source>
        <dbReference type="SAM" id="MobiDB-lite"/>
    </source>
</evidence>
<dbReference type="InterPro" id="IPR013154">
    <property type="entry name" value="ADH-like_N"/>
</dbReference>
<accession>A0A167TEF6</accession>